<sequence length="83" mass="9597">MSNVPSEVRLDHSFVKWDKDWINEVLPEDTIEIHRDFEPDIESDTIPSTIRQDPLPDPNLAWPETAIDQIQMGTSRTETPPQN</sequence>
<evidence type="ECO:0000313" key="1">
    <source>
        <dbReference type="EMBL" id="CAD6195726.1"/>
    </source>
</evidence>
<dbReference type="OrthoDB" id="5850317at2759"/>
<evidence type="ECO:0008006" key="3">
    <source>
        <dbReference type="Google" id="ProtNLM"/>
    </source>
</evidence>
<organism evidence="1 2">
    <name type="scientific">Caenorhabditis auriculariae</name>
    <dbReference type="NCBI Taxonomy" id="2777116"/>
    <lineage>
        <taxon>Eukaryota</taxon>
        <taxon>Metazoa</taxon>
        <taxon>Ecdysozoa</taxon>
        <taxon>Nematoda</taxon>
        <taxon>Chromadorea</taxon>
        <taxon>Rhabditida</taxon>
        <taxon>Rhabditina</taxon>
        <taxon>Rhabditomorpha</taxon>
        <taxon>Rhabditoidea</taxon>
        <taxon>Rhabditidae</taxon>
        <taxon>Peloderinae</taxon>
        <taxon>Caenorhabditis</taxon>
    </lineage>
</organism>
<proteinExistence type="predicted"/>
<keyword evidence="2" id="KW-1185">Reference proteome</keyword>
<dbReference type="AlphaFoldDB" id="A0A8S1HGI1"/>
<protein>
    <recommendedName>
        <fullName evidence="3">Anaphase-promoting complex subunit 13</fullName>
    </recommendedName>
</protein>
<comment type="caution">
    <text evidence="1">The sequence shown here is derived from an EMBL/GenBank/DDBJ whole genome shotgun (WGS) entry which is preliminary data.</text>
</comment>
<name>A0A8S1HGI1_9PELO</name>
<dbReference type="EMBL" id="CAJGYM010000059">
    <property type="protein sequence ID" value="CAD6195726.1"/>
    <property type="molecule type" value="Genomic_DNA"/>
</dbReference>
<evidence type="ECO:0000313" key="2">
    <source>
        <dbReference type="Proteomes" id="UP000835052"/>
    </source>
</evidence>
<dbReference type="Proteomes" id="UP000835052">
    <property type="component" value="Unassembled WGS sequence"/>
</dbReference>
<reference evidence="1" key="1">
    <citation type="submission" date="2020-10" db="EMBL/GenBank/DDBJ databases">
        <authorList>
            <person name="Kikuchi T."/>
        </authorList>
    </citation>
    <scope>NUCLEOTIDE SEQUENCE</scope>
    <source>
        <strain evidence="1">NKZ352</strain>
    </source>
</reference>
<accession>A0A8S1HGI1</accession>
<gene>
    <name evidence="1" type="ORF">CAUJ_LOCUS11645</name>
</gene>